<dbReference type="Proteomes" id="UP000541154">
    <property type="component" value="Unassembled WGS sequence"/>
</dbReference>
<dbReference type="EMBL" id="SPNV01000083">
    <property type="protein sequence ID" value="KAF5862029.1"/>
    <property type="molecule type" value="Genomic_DNA"/>
</dbReference>
<name>A0A8H6A6N6_PETAA</name>
<sequence length="93" mass="10770">MTLIGVIAVAHAVDDPSATAIRLRRSIERELYTSFFTTHTFIIFYVQLKLKLHLHHRTVAYVAWLNCNSFFKKLLWGPSLSQPQQLVLRTLTD</sequence>
<dbReference type="AlphaFoldDB" id="A0A8H6A6N6"/>
<evidence type="ECO:0000313" key="1">
    <source>
        <dbReference type="EMBL" id="KAF5862029.1"/>
    </source>
</evidence>
<evidence type="ECO:0000313" key="2">
    <source>
        <dbReference type="Proteomes" id="UP000541154"/>
    </source>
</evidence>
<keyword evidence="2" id="KW-1185">Reference proteome</keyword>
<organism evidence="1 2">
    <name type="scientific">Petromyces alliaceus</name>
    <name type="common">Aspergillus alliaceus</name>
    <dbReference type="NCBI Taxonomy" id="209559"/>
    <lineage>
        <taxon>Eukaryota</taxon>
        <taxon>Fungi</taxon>
        <taxon>Dikarya</taxon>
        <taxon>Ascomycota</taxon>
        <taxon>Pezizomycotina</taxon>
        <taxon>Eurotiomycetes</taxon>
        <taxon>Eurotiomycetidae</taxon>
        <taxon>Eurotiales</taxon>
        <taxon>Aspergillaceae</taxon>
        <taxon>Aspergillus</taxon>
        <taxon>Aspergillus subgen. Circumdati</taxon>
    </lineage>
</organism>
<reference evidence="1 2" key="1">
    <citation type="submission" date="2019-04" db="EMBL/GenBank/DDBJ databases">
        <title>Aspergillus burnettii sp. nov., novel species from soil in southeast Queensland.</title>
        <authorList>
            <person name="Gilchrist C.L.M."/>
            <person name="Pitt J.I."/>
            <person name="Lange L."/>
            <person name="Lacey H.J."/>
            <person name="Vuong D."/>
            <person name="Midgley D.J."/>
            <person name="Greenfield P."/>
            <person name="Bradbury M."/>
            <person name="Lacey E."/>
            <person name="Busk P.K."/>
            <person name="Pilgaard B."/>
            <person name="Chooi Y.H."/>
            <person name="Piggott A.M."/>
        </authorList>
    </citation>
    <scope>NUCLEOTIDE SEQUENCE [LARGE SCALE GENOMIC DNA]</scope>
    <source>
        <strain evidence="1 2">FRR 5400</strain>
    </source>
</reference>
<accession>A0A8H6A6N6</accession>
<protein>
    <submittedName>
        <fullName evidence="1">Uncharacterized protein</fullName>
    </submittedName>
</protein>
<comment type="caution">
    <text evidence="1">The sequence shown here is derived from an EMBL/GenBank/DDBJ whole genome shotgun (WGS) entry which is preliminary data.</text>
</comment>
<proteinExistence type="predicted"/>
<gene>
    <name evidence="1" type="ORF">ETB97_012175</name>
</gene>